<dbReference type="Proteomes" id="UP000036102">
    <property type="component" value="Unassembled WGS sequence"/>
</dbReference>
<dbReference type="PANTHER" id="PTHR35535:SF1">
    <property type="entry name" value="HEAT SHOCK PROTEIN HSLJ"/>
    <property type="match status" value="1"/>
</dbReference>
<evidence type="ECO:0000259" key="7">
    <source>
        <dbReference type="Pfam" id="PF09864"/>
    </source>
</evidence>
<keyword evidence="2" id="KW-0472">Membrane</keyword>
<keyword evidence="1 5" id="KW-0732">Signal</keyword>
<dbReference type="PROSITE" id="PS51257">
    <property type="entry name" value="PROKAR_LIPOPROTEIN"/>
    <property type="match status" value="1"/>
</dbReference>
<dbReference type="STRING" id="1658765.Msub_12795"/>
<dbReference type="InterPro" id="IPR005184">
    <property type="entry name" value="DUF306_Meta_HslJ"/>
</dbReference>
<keyword evidence="4" id="KW-0449">Lipoprotein</keyword>
<keyword evidence="3" id="KW-0564">Palmitate</keyword>
<dbReference type="RefSeq" id="WP_048496528.1">
    <property type="nucleotide sequence ID" value="NZ_LFBU01000001.1"/>
</dbReference>
<reference evidence="8 9" key="1">
    <citation type="submission" date="2015-06" db="EMBL/GenBank/DDBJ databases">
        <title>Marinobacter subterrani, a genetically tractable neutrophilic iron-oxidizing strain isolated from the Soudan Iron Mine.</title>
        <authorList>
            <person name="Bonis B.M."/>
            <person name="Gralnick J.A."/>
        </authorList>
    </citation>
    <scope>NUCLEOTIDE SEQUENCE [LARGE SCALE GENOMIC DNA]</scope>
    <source>
        <strain evidence="8 9">JG233</strain>
    </source>
</reference>
<dbReference type="InterPro" id="IPR036328">
    <property type="entry name" value="MliC_sf"/>
</dbReference>
<evidence type="ECO:0000256" key="4">
    <source>
        <dbReference type="ARBA" id="ARBA00023288"/>
    </source>
</evidence>
<dbReference type="InterPro" id="IPR053147">
    <property type="entry name" value="Hsp_HslJ-like"/>
</dbReference>
<dbReference type="Pfam" id="PF09864">
    <property type="entry name" value="MliC"/>
    <property type="match status" value="1"/>
</dbReference>
<dbReference type="Pfam" id="PF03724">
    <property type="entry name" value="META"/>
    <property type="match status" value="1"/>
</dbReference>
<dbReference type="SUPFAM" id="SSF141488">
    <property type="entry name" value="YdhA-like"/>
    <property type="match status" value="1"/>
</dbReference>
<evidence type="ECO:0000313" key="8">
    <source>
        <dbReference type="EMBL" id="KMQ76581.1"/>
    </source>
</evidence>
<keyword evidence="9" id="KW-1185">Reference proteome</keyword>
<evidence type="ECO:0000313" key="9">
    <source>
        <dbReference type="Proteomes" id="UP000036102"/>
    </source>
</evidence>
<dbReference type="InterPro" id="IPR038670">
    <property type="entry name" value="HslJ-like_sf"/>
</dbReference>
<dbReference type="EMBL" id="LFBU01000001">
    <property type="protein sequence ID" value="KMQ76581.1"/>
    <property type="molecule type" value="Genomic_DNA"/>
</dbReference>
<gene>
    <name evidence="8" type="ORF">Msub_12795</name>
</gene>
<feature type="chain" id="PRO_5005289631" evidence="5">
    <location>
        <begin position="22"/>
        <end position="324"/>
    </location>
</feature>
<accession>A0A0J7JFT5</accession>
<dbReference type="PANTHER" id="PTHR35535">
    <property type="entry name" value="HEAT SHOCK PROTEIN HSLJ"/>
    <property type="match status" value="1"/>
</dbReference>
<dbReference type="InterPro" id="IPR018660">
    <property type="entry name" value="MliC"/>
</dbReference>
<evidence type="ECO:0000256" key="3">
    <source>
        <dbReference type="ARBA" id="ARBA00023139"/>
    </source>
</evidence>
<evidence type="ECO:0000259" key="6">
    <source>
        <dbReference type="Pfam" id="PF03724"/>
    </source>
</evidence>
<feature type="signal peptide" evidence="5">
    <location>
        <begin position="1"/>
        <end position="21"/>
    </location>
</feature>
<dbReference type="Gene3D" id="2.40.128.270">
    <property type="match status" value="1"/>
</dbReference>
<feature type="domain" description="C-type lysozyme inhibitor" evidence="7">
    <location>
        <begin position="36"/>
        <end position="101"/>
    </location>
</feature>
<comment type="caution">
    <text evidence="8">The sequence shown here is derived from an EMBL/GenBank/DDBJ whole genome shotgun (WGS) entry which is preliminary data.</text>
</comment>
<name>A0A0J7JFT5_9GAMM</name>
<dbReference type="Gene3D" id="2.40.128.200">
    <property type="match status" value="1"/>
</dbReference>
<sequence>MYSRRVFTLSVVTFAGLLASACSSLPQTPQPVFGAYSCGQLEIAVSGADDSELISVDYLDRGILLKPAESASGALYVAPGDEKTRFWSKGERATLTIQGQTYPECLPPGGVEMPFEASGNEPFWHVTIDGEELFLTRPYEQDQTRRIPVELSTANRHGREFVATLEDLPVTLAVARQLCENSMSGAQYPAQVRLTVGGESFAGCGGDRLRLFRGAEWVVEDLAGSGIIDRSRITIEFLEDNRVAGRASCNRYTGHYRLGSEGIAFGQLATTRMACAPALMDQEVRFLELLGKVSSVAIGRQGELRLSTPGGDLIRAFQSGHESP</sequence>
<evidence type="ECO:0000256" key="5">
    <source>
        <dbReference type="SAM" id="SignalP"/>
    </source>
</evidence>
<dbReference type="OrthoDB" id="5348860at2"/>
<feature type="domain" description="DUF306" evidence="6">
    <location>
        <begin position="213"/>
        <end position="312"/>
    </location>
</feature>
<keyword evidence="8" id="KW-0346">Stress response</keyword>
<dbReference type="AlphaFoldDB" id="A0A0J7JFT5"/>
<evidence type="ECO:0000256" key="2">
    <source>
        <dbReference type="ARBA" id="ARBA00023136"/>
    </source>
</evidence>
<proteinExistence type="predicted"/>
<protein>
    <submittedName>
        <fullName evidence="8">Heat shock protein HslJ</fullName>
    </submittedName>
</protein>
<evidence type="ECO:0000256" key="1">
    <source>
        <dbReference type="ARBA" id="ARBA00022729"/>
    </source>
</evidence>
<organism evidence="8 9">
    <name type="scientific">Marinobacter subterrani</name>
    <dbReference type="NCBI Taxonomy" id="1658765"/>
    <lineage>
        <taxon>Bacteria</taxon>
        <taxon>Pseudomonadati</taxon>
        <taxon>Pseudomonadota</taxon>
        <taxon>Gammaproteobacteria</taxon>
        <taxon>Pseudomonadales</taxon>
        <taxon>Marinobacteraceae</taxon>
        <taxon>Marinobacter</taxon>
    </lineage>
</organism>
<dbReference type="PATRIC" id="fig|1658765.3.peg.2816"/>